<keyword evidence="3" id="KW-1185">Reference proteome</keyword>
<accession>A0A433D5I9</accession>
<evidence type="ECO:0000313" key="2">
    <source>
        <dbReference type="EMBL" id="RUP46084.1"/>
    </source>
</evidence>
<feature type="compositionally biased region" description="Basic and acidic residues" evidence="1">
    <location>
        <begin position="357"/>
        <end position="377"/>
    </location>
</feature>
<protein>
    <recommendedName>
        <fullName evidence="4">PB1 domain-containing protein</fullName>
    </recommendedName>
</protein>
<name>A0A433D5I9_9FUNG</name>
<dbReference type="AlphaFoldDB" id="A0A433D5I9"/>
<gene>
    <name evidence="2" type="ORF">BC936DRAFT_147376</name>
</gene>
<dbReference type="EMBL" id="RBNI01006338">
    <property type="protein sequence ID" value="RUP46084.1"/>
    <property type="molecule type" value="Genomic_DNA"/>
</dbReference>
<evidence type="ECO:0000313" key="3">
    <source>
        <dbReference type="Proteomes" id="UP000268093"/>
    </source>
</evidence>
<organism evidence="2 3">
    <name type="scientific">Jimgerdemannia flammicorona</name>
    <dbReference type="NCBI Taxonomy" id="994334"/>
    <lineage>
        <taxon>Eukaryota</taxon>
        <taxon>Fungi</taxon>
        <taxon>Fungi incertae sedis</taxon>
        <taxon>Mucoromycota</taxon>
        <taxon>Mucoromycotina</taxon>
        <taxon>Endogonomycetes</taxon>
        <taxon>Endogonales</taxon>
        <taxon>Endogonaceae</taxon>
        <taxon>Jimgerdemannia</taxon>
    </lineage>
</organism>
<dbReference type="Proteomes" id="UP000268093">
    <property type="component" value="Unassembled WGS sequence"/>
</dbReference>
<feature type="region of interest" description="Disordered" evidence="1">
    <location>
        <begin position="343"/>
        <end position="377"/>
    </location>
</feature>
<proteinExistence type="predicted"/>
<comment type="caution">
    <text evidence="2">The sequence shown here is derived from an EMBL/GenBank/DDBJ whole genome shotgun (WGS) entry which is preliminary data.</text>
</comment>
<feature type="region of interest" description="Disordered" evidence="1">
    <location>
        <begin position="244"/>
        <end position="276"/>
    </location>
</feature>
<evidence type="ECO:0008006" key="4">
    <source>
        <dbReference type="Google" id="ProtNLM"/>
    </source>
</evidence>
<feature type="region of interest" description="Disordered" evidence="1">
    <location>
        <begin position="408"/>
        <end position="434"/>
    </location>
</feature>
<feature type="compositionally biased region" description="Basic and acidic residues" evidence="1">
    <location>
        <begin position="257"/>
        <end position="276"/>
    </location>
</feature>
<evidence type="ECO:0000256" key="1">
    <source>
        <dbReference type="SAM" id="MobiDB-lite"/>
    </source>
</evidence>
<sequence>MVYSRRHKLGFELRVDGVTAPEYVHKPNRSTTIHYAGIATPSAALSLTVFSQSPHNLYKFEIEVDGIKYGFCKVEGEKRLRVNTILVNGKSATMRYAPSIWKADGEVNARDKEEEVGTVKVIFYKARKIKKEKNKEKGTKRRREDDSNAEDILEGMELVDLHVGEKKRFKTEMDVTSEIFERVRLTEGHEAKISVEFVFGKDDENDKGDEKITEASKGKAHKDTIIISDDEISKGEYKIKIKDEHEEITEGESSKVTTKDDHETHHSANDDSASRHIGVEEPAYQNLVPQPTIVEDKLDHVKEEPAYELRAITYQKPTLILTLCYRALSWLQYRGITLSTEEKRELKQSRRNKTIRHKDEVEVVEPSSDRVESKSTDEVIVLSDSEEESCQAGPSRPRNQEIYSKLDDVGESTGVTAGPNETTSPMDTSAASIPLSGLNLNPSISTIAPPPRSHRSKLTVFVHETLSVSSSAVSTLKIDIVTTTSVAQLLDFIREHAGVPKALVWKLYYEDNEGDFTPIKTDKRGMWEEVLERAAVVRAFPKEKKFIAFGLAPWFMMDRDGACTENHQSETSTIRCAQVQASIRKDPMS</sequence>
<reference evidence="2 3" key="1">
    <citation type="journal article" date="2018" name="New Phytol.">
        <title>Phylogenomics of Endogonaceae and evolution of mycorrhizas within Mucoromycota.</title>
        <authorList>
            <person name="Chang Y."/>
            <person name="Desiro A."/>
            <person name="Na H."/>
            <person name="Sandor L."/>
            <person name="Lipzen A."/>
            <person name="Clum A."/>
            <person name="Barry K."/>
            <person name="Grigoriev I.V."/>
            <person name="Martin F.M."/>
            <person name="Stajich J.E."/>
            <person name="Smith M.E."/>
            <person name="Bonito G."/>
            <person name="Spatafora J.W."/>
        </authorList>
    </citation>
    <scope>NUCLEOTIDE SEQUENCE [LARGE SCALE GENOMIC DNA]</scope>
    <source>
        <strain evidence="2 3">GMNB39</strain>
    </source>
</reference>
<feature type="compositionally biased region" description="Polar residues" evidence="1">
    <location>
        <begin position="413"/>
        <end position="431"/>
    </location>
</feature>